<feature type="compositionally biased region" description="Basic residues" evidence="1">
    <location>
        <begin position="218"/>
        <end position="247"/>
    </location>
</feature>
<organism evidence="2">
    <name type="scientific">uncultured Thermomicrobiales bacterium</name>
    <dbReference type="NCBI Taxonomy" id="1645740"/>
    <lineage>
        <taxon>Bacteria</taxon>
        <taxon>Pseudomonadati</taxon>
        <taxon>Thermomicrobiota</taxon>
        <taxon>Thermomicrobia</taxon>
        <taxon>Thermomicrobiales</taxon>
        <taxon>environmental samples</taxon>
    </lineage>
</organism>
<reference evidence="2" key="1">
    <citation type="submission" date="2020-02" db="EMBL/GenBank/DDBJ databases">
        <authorList>
            <person name="Meier V. D."/>
        </authorList>
    </citation>
    <scope>NUCLEOTIDE SEQUENCE</scope>
    <source>
        <strain evidence="2">AVDCRST_MAG88</strain>
    </source>
</reference>
<proteinExistence type="predicted"/>
<feature type="non-terminal residue" evidence="2">
    <location>
        <position position="271"/>
    </location>
</feature>
<feature type="region of interest" description="Disordered" evidence="1">
    <location>
        <begin position="1"/>
        <end position="271"/>
    </location>
</feature>
<feature type="compositionally biased region" description="Basic and acidic residues" evidence="1">
    <location>
        <begin position="88"/>
        <end position="106"/>
    </location>
</feature>
<dbReference type="EC" id="1.1.1.100" evidence="2"/>
<name>A0A6J4VLN1_9BACT</name>
<dbReference type="GO" id="GO:0004316">
    <property type="term" value="F:3-oxoacyl-[acyl-carrier-protein] reductase (NADPH) activity"/>
    <property type="evidence" value="ECO:0007669"/>
    <property type="project" value="UniProtKB-EC"/>
</dbReference>
<dbReference type="AlphaFoldDB" id="A0A6J4VLN1"/>
<feature type="non-terminal residue" evidence="2">
    <location>
        <position position="1"/>
    </location>
</feature>
<evidence type="ECO:0000313" key="2">
    <source>
        <dbReference type="EMBL" id="CAA9577075.1"/>
    </source>
</evidence>
<feature type="compositionally biased region" description="Basic residues" evidence="1">
    <location>
        <begin position="42"/>
        <end position="71"/>
    </location>
</feature>
<feature type="compositionally biased region" description="Basic and acidic residues" evidence="1">
    <location>
        <begin position="259"/>
        <end position="271"/>
    </location>
</feature>
<dbReference type="EMBL" id="CADCWM010000705">
    <property type="protein sequence ID" value="CAA9577075.1"/>
    <property type="molecule type" value="Genomic_DNA"/>
</dbReference>
<keyword evidence="2" id="KW-0560">Oxidoreductase</keyword>
<protein>
    <submittedName>
        <fullName evidence="2">3-oxoacyl-[acyl-carrier protein] reductase</fullName>
        <ecNumber evidence="2">1.1.1.100</ecNumber>
    </submittedName>
</protein>
<sequence>ATRGQGRDRHRFRSGHRQGDRAPLRARGGQGSDQRAACRDRGGRRRRDPPGRGRRARSPRRRDRRHRRRRALRPDARGVRPGRHPRQQRPDAPRPRRERPVPHDAGRGLGRVHGGQPRRPLLLHAPRGAHHGAPGYPGEHHQHQHQRRRPRPPLQHRLRRDEGGDGQLYPRGSGRSRPLGHPRQRPAPRPDPDRAAAGVLRAAPPPPVRRAAWPGGLSRRHRLGRGLPRLRRGRLRDRPGVRGRWRPPRPGPQPLRGGQGDHHAAEHRRLL</sequence>
<gene>
    <name evidence="2" type="ORF">AVDCRST_MAG88-2922</name>
</gene>
<accession>A0A6J4VLN1</accession>
<evidence type="ECO:0000256" key="1">
    <source>
        <dbReference type="SAM" id="MobiDB-lite"/>
    </source>
</evidence>
<feature type="compositionally biased region" description="Basic residues" evidence="1">
    <location>
        <begin position="142"/>
        <end position="158"/>
    </location>
</feature>